<feature type="region of interest" description="Disordered" evidence="1">
    <location>
        <begin position="1"/>
        <end position="56"/>
    </location>
</feature>
<evidence type="ECO:0000313" key="2">
    <source>
        <dbReference type="EMBL" id="EFX83145.1"/>
    </source>
</evidence>
<gene>
    <name evidence="2" type="ORF">DAPPUDRAFT_100870</name>
</gene>
<dbReference type="HOGENOM" id="CLU_2111303_0_0_1"/>
<evidence type="ECO:0000256" key="1">
    <source>
        <dbReference type="SAM" id="MobiDB-lite"/>
    </source>
</evidence>
<feature type="compositionally biased region" description="Low complexity" evidence="1">
    <location>
        <begin position="33"/>
        <end position="53"/>
    </location>
</feature>
<dbReference type="OrthoDB" id="79452at2759"/>
<feature type="compositionally biased region" description="Low complexity" evidence="1">
    <location>
        <begin position="1"/>
        <end position="17"/>
    </location>
</feature>
<dbReference type="KEGG" id="dpx:DAPPUDRAFT_100870"/>
<accession>E9GBI7</accession>
<dbReference type="EMBL" id="GL732538">
    <property type="protein sequence ID" value="EFX83145.1"/>
    <property type="molecule type" value="Genomic_DNA"/>
</dbReference>
<dbReference type="Proteomes" id="UP000000305">
    <property type="component" value="Unassembled WGS sequence"/>
</dbReference>
<reference evidence="2 3" key="1">
    <citation type="journal article" date="2011" name="Science">
        <title>The ecoresponsive genome of Daphnia pulex.</title>
        <authorList>
            <person name="Colbourne J.K."/>
            <person name="Pfrender M.E."/>
            <person name="Gilbert D."/>
            <person name="Thomas W.K."/>
            <person name="Tucker A."/>
            <person name="Oakley T.H."/>
            <person name="Tokishita S."/>
            <person name="Aerts A."/>
            <person name="Arnold G.J."/>
            <person name="Basu M.K."/>
            <person name="Bauer D.J."/>
            <person name="Caceres C.E."/>
            <person name="Carmel L."/>
            <person name="Casola C."/>
            <person name="Choi J.H."/>
            <person name="Detter J.C."/>
            <person name="Dong Q."/>
            <person name="Dusheyko S."/>
            <person name="Eads B.D."/>
            <person name="Frohlich T."/>
            <person name="Geiler-Samerotte K.A."/>
            <person name="Gerlach D."/>
            <person name="Hatcher P."/>
            <person name="Jogdeo S."/>
            <person name="Krijgsveld J."/>
            <person name="Kriventseva E.V."/>
            <person name="Kultz D."/>
            <person name="Laforsch C."/>
            <person name="Lindquist E."/>
            <person name="Lopez J."/>
            <person name="Manak J.R."/>
            <person name="Muller J."/>
            <person name="Pangilinan J."/>
            <person name="Patwardhan R.P."/>
            <person name="Pitluck S."/>
            <person name="Pritham E.J."/>
            <person name="Rechtsteiner A."/>
            <person name="Rho M."/>
            <person name="Rogozin I.B."/>
            <person name="Sakarya O."/>
            <person name="Salamov A."/>
            <person name="Schaack S."/>
            <person name="Shapiro H."/>
            <person name="Shiga Y."/>
            <person name="Skalitzky C."/>
            <person name="Smith Z."/>
            <person name="Souvorov A."/>
            <person name="Sung W."/>
            <person name="Tang Z."/>
            <person name="Tsuchiya D."/>
            <person name="Tu H."/>
            <person name="Vos H."/>
            <person name="Wang M."/>
            <person name="Wolf Y.I."/>
            <person name="Yamagata H."/>
            <person name="Yamada T."/>
            <person name="Ye Y."/>
            <person name="Shaw J.R."/>
            <person name="Andrews J."/>
            <person name="Crease T.J."/>
            <person name="Tang H."/>
            <person name="Lucas S.M."/>
            <person name="Robertson H.M."/>
            <person name="Bork P."/>
            <person name="Koonin E.V."/>
            <person name="Zdobnov E.M."/>
            <person name="Grigoriev I.V."/>
            <person name="Lynch M."/>
            <person name="Boore J.L."/>
        </authorList>
    </citation>
    <scope>NUCLEOTIDE SEQUENCE [LARGE SCALE GENOMIC DNA]</scope>
</reference>
<keyword evidence="3" id="KW-1185">Reference proteome</keyword>
<organism evidence="2 3">
    <name type="scientific">Daphnia pulex</name>
    <name type="common">Water flea</name>
    <dbReference type="NCBI Taxonomy" id="6669"/>
    <lineage>
        <taxon>Eukaryota</taxon>
        <taxon>Metazoa</taxon>
        <taxon>Ecdysozoa</taxon>
        <taxon>Arthropoda</taxon>
        <taxon>Crustacea</taxon>
        <taxon>Branchiopoda</taxon>
        <taxon>Diplostraca</taxon>
        <taxon>Cladocera</taxon>
        <taxon>Anomopoda</taxon>
        <taxon>Daphniidae</taxon>
        <taxon>Daphnia</taxon>
    </lineage>
</organism>
<protein>
    <submittedName>
        <fullName evidence="2">Uncharacterized protein</fullName>
    </submittedName>
</protein>
<sequence>MEASSSVVTGKPSSTSSGGVGGGRSGGGGVGSASGSRSVSLASVSSDGSSSESHLVEQEDIVALTQEVRAFKEALGKLRRLFHPNDKGTIVHVIPLDCECIKEEMMVVCVNATGI</sequence>
<name>E9GBI7_DAPPU</name>
<dbReference type="AlphaFoldDB" id="E9GBI7"/>
<feature type="compositionally biased region" description="Gly residues" evidence="1">
    <location>
        <begin position="18"/>
        <end position="32"/>
    </location>
</feature>
<dbReference type="InParanoid" id="E9GBI7"/>
<proteinExistence type="predicted"/>
<evidence type="ECO:0000313" key="3">
    <source>
        <dbReference type="Proteomes" id="UP000000305"/>
    </source>
</evidence>